<organism evidence="2 3">
    <name type="scientific">Actinomycetospora aurantiaca</name>
    <dbReference type="NCBI Taxonomy" id="3129233"/>
    <lineage>
        <taxon>Bacteria</taxon>
        <taxon>Bacillati</taxon>
        <taxon>Actinomycetota</taxon>
        <taxon>Actinomycetes</taxon>
        <taxon>Pseudonocardiales</taxon>
        <taxon>Pseudonocardiaceae</taxon>
        <taxon>Actinomycetospora</taxon>
    </lineage>
</organism>
<reference evidence="2 3" key="1">
    <citation type="submission" date="2024-03" db="EMBL/GenBank/DDBJ databases">
        <title>Actinomycetospora sp. OC33-EN08, a novel actinomycete isolated from wild orchid (Aerides multiflora).</title>
        <authorList>
            <person name="Suriyachadkun C."/>
        </authorList>
    </citation>
    <scope>NUCLEOTIDE SEQUENCE [LARGE SCALE GENOMIC DNA]</scope>
    <source>
        <strain evidence="2 3">OC33-EN08</strain>
    </source>
</reference>
<proteinExistence type="predicted"/>
<comment type="caution">
    <text evidence="2">The sequence shown here is derived from an EMBL/GenBank/DDBJ whole genome shotgun (WGS) entry which is preliminary data.</text>
</comment>
<protein>
    <submittedName>
        <fullName evidence="2">DUF4188 domain-containing protein</fullName>
    </submittedName>
</protein>
<accession>A0ABU8MWM4</accession>
<dbReference type="RefSeq" id="WP_337698281.1">
    <property type="nucleotide sequence ID" value="NZ_JBBEGN010000027.1"/>
</dbReference>
<evidence type="ECO:0000313" key="2">
    <source>
        <dbReference type="EMBL" id="MEJ2871705.1"/>
    </source>
</evidence>
<dbReference type="Proteomes" id="UP001385809">
    <property type="component" value="Unassembled WGS sequence"/>
</dbReference>
<evidence type="ECO:0000313" key="3">
    <source>
        <dbReference type="Proteomes" id="UP001385809"/>
    </source>
</evidence>
<dbReference type="InterPro" id="IPR025444">
    <property type="entry name" value="Monooxy_af470"/>
</dbReference>
<sequence length="166" mass="18413">MTRYTRRSADIEGEFVVFLIGMHVNRWTDVRAWLPVARAMPRMLAELARHPEMGMLKAHAGLMFGGPAVVQYWRSYEHLEAYARNAEAEHLPAWRAFNRAARTSPDSVGIFHETYRVGAGQWETIYGAMPEIGLLAAGRAVDLSSGSTSASRIGARTDDVAPVEVP</sequence>
<keyword evidence="3" id="KW-1185">Reference proteome</keyword>
<gene>
    <name evidence="2" type="ORF">WCD74_28355</name>
</gene>
<evidence type="ECO:0000256" key="1">
    <source>
        <dbReference type="SAM" id="MobiDB-lite"/>
    </source>
</evidence>
<name>A0ABU8MWM4_9PSEU</name>
<dbReference type="Pfam" id="PF13826">
    <property type="entry name" value="Monooxy_af470-like"/>
    <property type="match status" value="1"/>
</dbReference>
<feature type="region of interest" description="Disordered" evidence="1">
    <location>
        <begin position="145"/>
        <end position="166"/>
    </location>
</feature>
<dbReference type="EMBL" id="JBBEGN010000027">
    <property type="protein sequence ID" value="MEJ2871705.1"/>
    <property type="molecule type" value="Genomic_DNA"/>
</dbReference>